<sequence length="290" mass="30917">MRMAKSSAEVEREVEATRGQIDRTVEALKEKMQPKELFDEATRIMGGTSNKVLTTVVEQAKENPIPVAMIGAGIAWLALSQGRKRRDYDAYSGAGYYETYEGYDESEGMAAKLKAKAKGAVGAAKGKISEAKEKVAEAAHHARSGAADGASTAKGRMAGLTGAVSTRASTMSRQAQQRYQETLDTEPLILGAIGVAVGMAIGASIPASRTENRYIGPHRDKLVGKGREMAKSSLHEARTVAERAYGQVKEELHRQTGPEGEGSTLKDKAKALADAGVGSVREDVDGRLQH</sequence>
<dbReference type="InterPro" id="IPR022062">
    <property type="entry name" value="DUF3618"/>
</dbReference>
<proteinExistence type="predicted"/>
<keyword evidence="3" id="KW-1185">Reference proteome</keyword>
<evidence type="ECO:0000313" key="3">
    <source>
        <dbReference type="Proteomes" id="UP000001868"/>
    </source>
</evidence>
<dbReference type="EMBL" id="CP000747">
    <property type="protein sequence ID" value="ACG77464.1"/>
    <property type="molecule type" value="Genomic_DNA"/>
</dbReference>
<organism evidence="2 3">
    <name type="scientific">Phenylobacterium zucineum (strain HLK1)</name>
    <dbReference type="NCBI Taxonomy" id="450851"/>
    <lineage>
        <taxon>Bacteria</taxon>
        <taxon>Pseudomonadati</taxon>
        <taxon>Pseudomonadota</taxon>
        <taxon>Alphaproteobacteria</taxon>
        <taxon>Caulobacterales</taxon>
        <taxon>Caulobacteraceae</taxon>
        <taxon>Phenylobacterium</taxon>
    </lineage>
</organism>
<dbReference type="Proteomes" id="UP000001868">
    <property type="component" value="Chromosome"/>
</dbReference>
<protein>
    <recommendedName>
        <fullName evidence="4">DUF3618 domain-containing protein</fullName>
    </recommendedName>
</protein>
<dbReference type="KEGG" id="pzu:PHZ_c1050"/>
<name>B4RHK4_PHEZH</name>
<feature type="compositionally biased region" description="Basic and acidic residues" evidence="1">
    <location>
        <begin position="280"/>
        <end position="290"/>
    </location>
</feature>
<evidence type="ECO:0000313" key="2">
    <source>
        <dbReference type="EMBL" id="ACG77464.1"/>
    </source>
</evidence>
<reference evidence="2 3" key="1">
    <citation type="journal article" date="2008" name="BMC Genomics">
        <title>Complete genome of Phenylobacterium zucineum - a novel facultative intracellular bacterium isolated from human erythroleukemia cell line K562.</title>
        <authorList>
            <person name="Luo Y."/>
            <person name="Xu X."/>
            <person name="Ding Z."/>
            <person name="Liu Z."/>
            <person name="Zhang B."/>
            <person name="Yan Z."/>
            <person name="Sun J."/>
            <person name="Hu S."/>
            <person name="Hu X."/>
        </authorList>
    </citation>
    <scope>NUCLEOTIDE SEQUENCE [LARGE SCALE GENOMIC DNA]</scope>
    <source>
        <strain evidence="2 3">HLK1</strain>
    </source>
</reference>
<dbReference type="STRING" id="450851.PHZ_c1050"/>
<feature type="region of interest" description="Disordered" evidence="1">
    <location>
        <begin position="250"/>
        <end position="290"/>
    </location>
</feature>
<dbReference type="HOGENOM" id="CLU_1109861_0_0_5"/>
<gene>
    <name evidence="2" type="ordered locus">PHZ_c1050</name>
</gene>
<dbReference type="Pfam" id="PF12277">
    <property type="entry name" value="DUF3618"/>
    <property type="match status" value="1"/>
</dbReference>
<evidence type="ECO:0008006" key="4">
    <source>
        <dbReference type="Google" id="ProtNLM"/>
    </source>
</evidence>
<dbReference type="AlphaFoldDB" id="B4RHK4"/>
<dbReference type="eggNOG" id="ENOG5032S24">
    <property type="taxonomic scope" value="Bacteria"/>
</dbReference>
<accession>B4RHK4</accession>
<evidence type="ECO:0000256" key="1">
    <source>
        <dbReference type="SAM" id="MobiDB-lite"/>
    </source>
</evidence>